<dbReference type="OrthoDB" id="9800955at2"/>
<evidence type="ECO:0000256" key="2">
    <source>
        <dbReference type="ARBA" id="ARBA00022801"/>
    </source>
</evidence>
<keyword evidence="3" id="KW-0136">Cellulose degradation</keyword>
<dbReference type="InterPro" id="IPR008979">
    <property type="entry name" value="Galactose-bd-like_sf"/>
</dbReference>
<dbReference type="PANTHER" id="PTHR31297:SF41">
    <property type="entry name" value="ENDOGLUCANASE, PUTATIVE (AFU_ORTHOLOGUE AFUA_5G01830)-RELATED"/>
    <property type="match status" value="1"/>
</dbReference>
<dbReference type="InterPro" id="IPR001547">
    <property type="entry name" value="Glyco_hydro_5"/>
</dbReference>
<proteinExistence type="inferred from homology"/>
<reference evidence="11" key="1">
    <citation type="submission" date="2016-04" db="EMBL/GenBank/DDBJ databases">
        <authorList>
            <person name="Chen L."/>
            <person name="Zhuang W."/>
            <person name="Wang G."/>
        </authorList>
    </citation>
    <scope>NUCLEOTIDE SEQUENCE [LARGE SCALE GENOMIC DNA]</scope>
    <source>
        <strain evidence="11">17621</strain>
    </source>
</reference>
<evidence type="ECO:0000256" key="5">
    <source>
        <dbReference type="ARBA" id="ARBA00023295"/>
    </source>
</evidence>
<dbReference type="InterPro" id="IPR017853">
    <property type="entry name" value="GH"/>
</dbReference>
<evidence type="ECO:0000256" key="4">
    <source>
        <dbReference type="ARBA" id="ARBA00023277"/>
    </source>
</evidence>
<dbReference type="Gene3D" id="2.60.120.260">
    <property type="entry name" value="Galactose-binding domain-like"/>
    <property type="match status" value="1"/>
</dbReference>
<keyword evidence="5 7" id="KW-0326">Glycosidase</keyword>
<protein>
    <submittedName>
        <fullName evidence="10">Glycosyl hydrolase family 5</fullName>
    </submittedName>
</protein>
<accession>A0A1V9EYF0</accession>
<evidence type="ECO:0000256" key="1">
    <source>
        <dbReference type="ARBA" id="ARBA00005641"/>
    </source>
</evidence>
<dbReference type="GO" id="GO:0009986">
    <property type="term" value="C:cell surface"/>
    <property type="evidence" value="ECO:0007669"/>
    <property type="project" value="TreeGrafter"/>
</dbReference>
<dbReference type="InterPro" id="IPR050386">
    <property type="entry name" value="Glycosyl_hydrolase_5"/>
</dbReference>
<evidence type="ECO:0000256" key="3">
    <source>
        <dbReference type="ARBA" id="ARBA00023001"/>
    </source>
</evidence>
<dbReference type="GO" id="GO:0008422">
    <property type="term" value="F:beta-glucosidase activity"/>
    <property type="evidence" value="ECO:0007669"/>
    <property type="project" value="TreeGrafter"/>
</dbReference>
<gene>
    <name evidence="10" type="ORF">A4H97_00240</name>
</gene>
<dbReference type="PANTHER" id="PTHR31297">
    <property type="entry name" value="GLUCAN ENDO-1,6-BETA-GLUCOSIDASE B"/>
    <property type="match status" value="1"/>
</dbReference>
<sequence>MPHIRLTSLLLLLIITVSPGTRAQGFLHVSGKQILNGKGQNVLLRGVGLGGWMLQEGYLLQVNGPGMQHTIKARIADLIGEDSTNAFYNAWLANHTRRIDIDSMKAWGFNSVRLPMHFNLYTLPVDKEPEPGKQTWLDKGFRITDSLLAWCKANQMYLILDLHAAPGGQGNDLNISDRDASKPSLWENEANRQKTIALWKKLAERYANDPFIGGYDILNEPNWGFEDLANDKNGLNEKGNQPLKQLMRDITKAIREADKNHLIIIEGNGWGNNYNGILPTWDNNMVLSFHKYWNFNTSESIKHILETRDKYNVPVWLGETGENSNVWFTEAVQLLEANNIGWAWWPLKKLGNNNPMQVHSNKDYEKVLAFWSNRGPRPTAAEAYNGMMQLANALKLENTTIKRDVLDALFRQPYSKTTIPFKANVIKTGAIVKAVDYDLGRNGVAYFDKDTADYHISNGARGGNQGRTYRNDGVDIAADPTTDSYFVNHTEAGEWLQYTLNVVKAGHYQLKLNCNPASEDAKLSFLVNKNGARKITVPKAAGWQSLEIKDIELKKGPNSLRLYIDAGDLTLGDMQFTEVK</sequence>
<dbReference type="Pfam" id="PF00150">
    <property type="entry name" value="Cellulase"/>
    <property type="match status" value="1"/>
</dbReference>
<dbReference type="RefSeq" id="WP_081199835.1">
    <property type="nucleotide sequence ID" value="NZ_FOCZ01000001.1"/>
</dbReference>
<comment type="caution">
    <text evidence="10">The sequence shown here is derived from an EMBL/GenBank/DDBJ whole genome shotgun (WGS) entry which is preliminary data.</text>
</comment>
<dbReference type="InterPro" id="IPR041342">
    <property type="entry name" value="CBM35"/>
</dbReference>
<dbReference type="SUPFAM" id="SSF49785">
    <property type="entry name" value="Galactose-binding domain-like"/>
    <property type="match status" value="1"/>
</dbReference>
<evidence type="ECO:0000313" key="10">
    <source>
        <dbReference type="EMBL" id="OQP51109.1"/>
    </source>
</evidence>
<evidence type="ECO:0000313" key="11">
    <source>
        <dbReference type="Proteomes" id="UP000192610"/>
    </source>
</evidence>
<evidence type="ECO:0000256" key="6">
    <source>
        <dbReference type="ARBA" id="ARBA00023326"/>
    </source>
</evidence>
<evidence type="ECO:0000256" key="7">
    <source>
        <dbReference type="RuleBase" id="RU361153"/>
    </source>
</evidence>
<organism evidence="10 11">
    <name type="scientific">Niastella yeongjuensis</name>
    <dbReference type="NCBI Taxonomy" id="354355"/>
    <lineage>
        <taxon>Bacteria</taxon>
        <taxon>Pseudomonadati</taxon>
        <taxon>Bacteroidota</taxon>
        <taxon>Chitinophagia</taxon>
        <taxon>Chitinophagales</taxon>
        <taxon>Chitinophagaceae</taxon>
        <taxon>Niastella</taxon>
    </lineage>
</organism>
<keyword evidence="2 7" id="KW-0378">Hydrolase</keyword>
<evidence type="ECO:0000259" key="9">
    <source>
        <dbReference type="Pfam" id="PF18099"/>
    </source>
</evidence>
<feature type="domain" description="Glycoside hydrolase family 5" evidence="8">
    <location>
        <begin position="89"/>
        <end position="348"/>
    </location>
</feature>
<keyword evidence="4" id="KW-0119">Carbohydrate metabolism</keyword>
<evidence type="ECO:0000259" key="8">
    <source>
        <dbReference type="Pfam" id="PF00150"/>
    </source>
</evidence>
<dbReference type="Pfam" id="PF18099">
    <property type="entry name" value="CBM_35_2"/>
    <property type="match status" value="1"/>
</dbReference>
<dbReference type="AlphaFoldDB" id="A0A1V9EYF0"/>
<dbReference type="Gene3D" id="3.20.20.80">
    <property type="entry name" value="Glycosidases"/>
    <property type="match status" value="1"/>
</dbReference>
<dbReference type="STRING" id="354355.SAMN05660816_00903"/>
<dbReference type="EMBL" id="LVXG01000012">
    <property type="protein sequence ID" value="OQP51109.1"/>
    <property type="molecule type" value="Genomic_DNA"/>
</dbReference>
<feature type="domain" description="Carbohydrate binding module family 35" evidence="9">
    <location>
        <begin position="471"/>
        <end position="570"/>
    </location>
</feature>
<dbReference type="Proteomes" id="UP000192610">
    <property type="component" value="Unassembled WGS sequence"/>
</dbReference>
<dbReference type="CDD" id="cd04080">
    <property type="entry name" value="CBM6_cellulase-like"/>
    <property type="match status" value="1"/>
</dbReference>
<name>A0A1V9EYF0_9BACT</name>
<dbReference type="SUPFAM" id="SSF51445">
    <property type="entry name" value="(Trans)glycosidases"/>
    <property type="match status" value="1"/>
</dbReference>
<keyword evidence="6" id="KW-0624">Polysaccharide degradation</keyword>
<comment type="similarity">
    <text evidence="1 7">Belongs to the glycosyl hydrolase 5 (cellulase A) family.</text>
</comment>
<dbReference type="GO" id="GO:0005576">
    <property type="term" value="C:extracellular region"/>
    <property type="evidence" value="ECO:0007669"/>
    <property type="project" value="TreeGrafter"/>
</dbReference>
<keyword evidence="11" id="KW-1185">Reference proteome</keyword>
<dbReference type="GO" id="GO:0030245">
    <property type="term" value="P:cellulose catabolic process"/>
    <property type="evidence" value="ECO:0007669"/>
    <property type="project" value="UniProtKB-KW"/>
</dbReference>